<protein>
    <recommendedName>
        <fullName evidence="1">Pseudouridine synthase RsuA/RluA-like domain-containing protein</fullName>
    </recommendedName>
</protein>
<dbReference type="InterPro" id="IPR006145">
    <property type="entry name" value="PsdUridine_synth_RsuA/RluA"/>
</dbReference>
<dbReference type="Proteomes" id="UP000654075">
    <property type="component" value="Unassembled WGS sequence"/>
</dbReference>
<organism evidence="2 3">
    <name type="scientific">Polarella glacialis</name>
    <name type="common">Dinoflagellate</name>
    <dbReference type="NCBI Taxonomy" id="89957"/>
    <lineage>
        <taxon>Eukaryota</taxon>
        <taxon>Sar</taxon>
        <taxon>Alveolata</taxon>
        <taxon>Dinophyceae</taxon>
        <taxon>Suessiales</taxon>
        <taxon>Suessiaceae</taxon>
        <taxon>Polarella</taxon>
    </lineage>
</organism>
<proteinExistence type="predicted"/>
<keyword evidence="3" id="KW-1185">Reference proteome</keyword>
<dbReference type="GO" id="GO:0000963">
    <property type="term" value="P:mitochondrial RNA processing"/>
    <property type="evidence" value="ECO:0007669"/>
    <property type="project" value="TreeGrafter"/>
</dbReference>
<dbReference type="GO" id="GO:0005759">
    <property type="term" value="C:mitochondrial matrix"/>
    <property type="evidence" value="ECO:0007669"/>
    <property type="project" value="TreeGrafter"/>
</dbReference>
<dbReference type="PANTHER" id="PTHR21228:SF40">
    <property type="entry name" value="LD45607P"/>
    <property type="match status" value="1"/>
</dbReference>
<sequence length="537" mass="58718">MERMSNRGASARNLVSLAWSFAALGNEHVGLFSAVSSEATSRPSELGPRDIAQLAWAFAKLSRADLPLFSKLAVELQREEGGPNKLHRCNRQDLALLAWLRCGGNPLTVAREEMRDDENRQEHEPVGVEDDERLSMQRTVDVLLQEASEKALGRLHEFKPQELSSLVWAVATLQAVPSCELLHCAAQEAVDRTCELLPQHLSNLAWAFASLGQAGFGLGGVCSAATASWDETNFWKAIASASSTKLHEFTAQGLANLAWAFACQGMGLSQEQENGAICLSTKLLAEAIAAESLAKLPDFTTRGLANLSWSLAALSANSPELLRAASLQLGRDLLSRQAVNYRGEGRSLEALVLDTNEIIWAQAFVGSLDQGLLGLARQALPKALKNDSSRRDHASVCPLPLGDPVPRRFPSPGDKVEEPEVVLDLPDRLVLRKPPGWEVDDQLGKLEGDDSAHKLTRFWQSLLPPRQWPLVNKRHLQCGFLHRLDVPSSGLVLCAKDRGALLDLNLQLASGELVRDYVVLCRGWCTPRRLEISARVA</sequence>
<evidence type="ECO:0000313" key="3">
    <source>
        <dbReference type="Proteomes" id="UP000654075"/>
    </source>
</evidence>
<dbReference type="AlphaFoldDB" id="A0A813GRD6"/>
<evidence type="ECO:0000259" key="1">
    <source>
        <dbReference type="Pfam" id="PF00849"/>
    </source>
</evidence>
<dbReference type="Pfam" id="PF00849">
    <property type="entry name" value="PseudoU_synth_2"/>
    <property type="match status" value="1"/>
</dbReference>
<dbReference type="GO" id="GO:0044528">
    <property type="term" value="P:regulation of mitochondrial mRNA stability"/>
    <property type="evidence" value="ECO:0007669"/>
    <property type="project" value="TreeGrafter"/>
</dbReference>
<name>A0A813GRD6_POLGL</name>
<comment type="caution">
    <text evidence="2">The sequence shown here is derived from an EMBL/GenBank/DDBJ whole genome shotgun (WGS) entry which is preliminary data.</text>
</comment>
<dbReference type="InterPro" id="IPR020103">
    <property type="entry name" value="PsdUridine_synth_cat_dom_sf"/>
</dbReference>
<accession>A0A813GRD6</accession>
<feature type="domain" description="Pseudouridine synthase RsuA/RluA-like" evidence="1">
    <location>
        <begin position="474"/>
        <end position="522"/>
    </location>
</feature>
<dbReference type="EMBL" id="CAJNNV010029640">
    <property type="protein sequence ID" value="CAE8629420.1"/>
    <property type="molecule type" value="Genomic_DNA"/>
</dbReference>
<dbReference type="InterPro" id="IPR050870">
    <property type="entry name" value="FAST_kinase"/>
</dbReference>
<dbReference type="GO" id="GO:0035770">
    <property type="term" value="C:ribonucleoprotein granule"/>
    <property type="evidence" value="ECO:0007669"/>
    <property type="project" value="TreeGrafter"/>
</dbReference>
<gene>
    <name evidence="2" type="ORF">PGLA1383_LOCUS45909</name>
</gene>
<dbReference type="Gene3D" id="3.30.2350.10">
    <property type="entry name" value="Pseudouridine synthase"/>
    <property type="match status" value="1"/>
</dbReference>
<reference evidence="2" key="1">
    <citation type="submission" date="2021-02" db="EMBL/GenBank/DDBJ databases">
        <authorList>
            <person name="Dougan E. K."/>
            <person name="Rhodes N."/>
            <person name="Thang M."/>
            <person name="Chan C."/>
        </authorList>
    </citation>
    <scope>NUCLEOTIDE SEQUENCE</scope>
</reference>
<evidence type="ECO:0000313" key="2">
    <source>
        <dbReference type="EMBL" id="CAE8629420.1"/>
    </source>
</evidence>
<dbReference type="SUPFAM" id="SSF55120">
    <property type="entry name" value="Pseudouridine synthase"/>
    <property type="match status" value="1"/>
</dbReference>
<dbReference type="GO" id="GO:0009982">
    <property type="term" value="F:pseudouridine synthase activity"/>
    <property type="evidence" value="ECO:0007669"/>
    <property type="project" value="InterPro"/>
</dbReference>
<dbReference type="GO" id="GO:0003723">
    <property type="term" value="F:RNA binding"/>
    <property type="evidence" value="ECO:0007669"/>
    <property type="project" value="InterPro"/>
</dbReference>
<dbReference type="PANTHER" id="PTHR21228">
    <property type="entry name" value="FAST LEU-RICH DOMAIN-CONTAINING"/>
    <property type="match status" value="1"/>
</dbReference>
<dbReference type="GO" id="GO:0001522">
    <property type="term" value="P:pseudouridine synthesis"/>
    <property type="evidence" value="ECO:0007669"/>
    <property type="project" value="InterPro"/>
</dbReference>
<feature type="non-terminal residue" evidence="2">
    <location>
        <position position="537"/>
    </location>
</feature>